<dbReference type="AlphaFoldDB" id="A0A7Y4KVD0"/>
<reference evidence="2 5" key="2">
    <citation type="submission" date="2020-08" db="EMBL/GenBank/DDBJ databases">
        <title>Sequencing the genomes of 1000 actinobacteria strains.</title>
        <authorList>
            <person name="Klenk H.-P."/>
        </authorList>
    </citation>
    <scope>NUCLEOTIDE SEQUENCE [LARGE SCALE GENOMIC DNA]</scope>
    <source>
        <strain evidence="2 5">DSM 15626</strain>
    </source>
</reference>
<feature type="domain" description="VOC" evidence="1">
    <location>
        <begin position="1"/>
        <end position="115"/>
    </location>
</feature>
<dbReference type="Gene3D" id="3.10.180.10">
    <property type="entry name" value="2,3-Dihydroxybiphenyl 1,2-Dioxygenase, domain 1"/>
    <property type="match status" value="1"/>
</dbReference>
<keyword evidence="4" id="KW-1185">Reference proteome</keyword>
<reference evidence="3 4" key="1">
    <citation type="submission" date="2020-05" db="EMBL/GenBank/DDBJ databases">
        <title>Genome sequence of Kribbella sandramycini ATCC 39419.</title>
        <authorList>
            <person name="Maclea K.S."/>
            <person name="Fair J.L."/>
        </authorList>
    </citation>
    <scope>NUCLEOTIDE SEQUENCE [LARGE SCALE GENOMIC DNA]</scope>
    <source>
        <strain evidence="3 4">ATCC 39419</strain>
    </source>
</reference>
<dbReference type="InterPro" id="IPR037523">
    <property type="entry name" value="VOC_core"/>
</dbReference>
<dbReference type="PROSITE" id="PS51819">
    <property type="entry name" value="VOC"/>
    <property type="match status" value="1"/>
</dbReference>
<comment type="caution">
    <text evidence="3">The sequence shown here is derived from an EMBL/GenBank/DDBJ whole genome shotgun (WGS) entry which is preliminary data.</text>
</comment>
<evidence type="ECO:0000313" key="4">
    <source>
        <dbReference type="Proteomes" id="UP000534306"/>
    </source>
</evidence>
<dbReference type="SUPFAM" id="SSF54593">
    <property type="entry name" value="Glyoxalase/Bleomycin resistance protein/Dihydroxybiphenyl dioxygenase"/>
    <property type="match status" value="1"/>
</dbReference>
<dbReference type="Proteomes" id="UP000534306">
    <property type="component" value="Unassembled WGS sequence"/>
</dbReference>
<protein>
    <submittedName>
        <fullName evidence="3">VOC family protein</fullName>
    </submittedName>
</protein>
<name>A0A7Y4KVD0_9ACTN</name>
<organism evidence="3 4">
    <name type="scientific">Kribbella sandramycini</name>
    <dbReference type="NCBI Taxonomy" id="60450"/>
    <lineage>
        <taxon>Bacteria</taxon>
        <taxon>Bacillati</taxon>
        <taxon>Actinomycetota</taxon>
        <taxon>Actinomycetes</taxon>
        <taxon>Propionibacteriales</taxon>
        <taxon>Kribbellaceae</taxon>
        <taxon>Kribbella</taxon>
    </lineage>
</organism>
<evidence type="ECO:0000313" key="5">
    <source>
        <dbReference type="Proteomes" id="UP000553957"/>
    </source>
</evidence>
<evidence type="ECO:0000313" key="2">
    <source>
        <dbReference type="EMBL" id="MBB6568720.1"/>
    </source>
</evidence>
<gene>
    <name evidence="2" type="ORF">HNR71_004357</name>
    <name evidence="3" type="ORF">HPO96_00405</name>
</gene>
<dbReference type="EMBL" id="JACHKF010000001">
    <property type="protein sequence ID" value="MBB6568720.1"/>
    <property type="molecule type" value="Genomic_DNA"/>
</dbReference>
<evidence type="ECO:0000259" key="1">
    <source>
        <dbReference type="PROSITE" id="PS51819"/>
    </source>
</evidence>
<sequence length="209" mass="22821">MNDVVIRPLRFTDDVAGMRAFLEMLGLRARIESERGGWVDMRAGRGMVALHSAADSSTGGQPGQTSLSFEAADIDLLKERFEQAGYVDIAVWDEAYGRVLKVTGPGGAHIYIDERSDDLYGYKLNESEPDDRWLVTPQLDAGEEAAWRGFLAVVGLDALARFGSGVRLELTTSEELTAVRERLSGYRTALSGDTLEITDPDGQLVVVHG</sequence>
<dbReference type="InterPro" id="IPR029068">
    <property type="entry name" value="Glyas_Bleomycin-R_OHBP_Dase"/>
</dbReference>
<dbReference type="EMBL" id="JABJRC010000001">
    <property type="protein sequence ID" value="NOL38697.1"/>
    <property type="molecule type" value="Genomic_DNA"/>
</dbReference>
<dbReference type="RefSeq" id="WP_171670008.1">
    <property type="nucleotide sequence ID" value="NZ_BAAAGT010000012.1"/>
</dbReference>
<dbReference type="Proteomes" id="UP000553957">
    <property type="component" value="Unassembled WGS sequence"/>
</dbReference>
<evidence type="ECO:0000313" key="3">
    <source>
        <dbReference type="EMBL" id="NOL38697.1"/>
    </source>
</evidence>
<accession>A0A7Y4KVD0</accession>
<proteinExistence type="predicted"/>